<reference evidence="1 2" key="1">
    <citation type="submission" date="2014-12" db="EMBL/GenBank/DDBJ databases">
        <title>Reclassification of Actinobacillus muris as Muribacter muris.</title>
        <authorList>
            <person name="Christensen H."/>
            <person name="Nicklas W."/>
            <person name="Bisgaard M."/>
        </authorList>
    </citation>
    <scope>NUCLEOTIDE SEQUENCE [LARGE SCALE GENOMIC DNA]</scope>
    <source>
        <strain evidence="1 2">Ackerman80-443D</strain>
    </source>
</reference>
<evidence type="ECO:0000313" key="1">
    <source>
        <dbReference type="EMBL" id="KMK50607.1"/>
    </source>
</evidence>
<dbReference type="STRING" id="67855.RO21_10830"/>
<name>A0A0J5S170_9PAST</name>
<evidence type="ECO:0000313" key="2">
    <source>
        <dbReference type="Proteomes" id="UP000036270"/>
    </source>
</evidence>
<organism evidence="1 2">
    <name type="scientific">Muribacter muris</name>
    <dbReference type="NCBI Taxonomy" id="67855"/>
    <lineage>
        <taxon>Bacteria</taxon>
        <taxon>Pseudomonadati</taxon>
        <taxon>Pseudomonadota</taxon>
        <taxon>Gammaproteobacteria</taxon>
        <taxon>Pasteurellales</taxon>
        <taxon>Pasteurellaceae</taxon>
        <taxon>Muribacter</taxon>
    </lineage>
</organism>
<dbReference type="EMBL" id="JWIZ01000084">
    <property type="protein sequence ID" value="KMK50607.1"/>
    <property type="molecule type" value="Genomic_DNA"/>
</dbReference>
<protein>
    <submittedName>
        <fullName evidence="1">Uncharacterized protein</fullName>
    </submittedName>
</protein>
<comment type="caution">
    <text evidence="1">The sequence shown here is derived from an EMBL/GenBank/DDBJ whole genome shotgun (WGS) entry which is preliminary data.</text>
</comment>
<gene>
    <name evidence="1" type="ORF">RO21_10830</name>
</gene>
<keyword evidence="2" id="KW-1185">Reference proteome</keyword>
<proteinExistence type="predicted"/>
<sequence length="62" mass="7009">MLPLKKFKRRMGDLNGVIASPSFKIAPICKFKAFTNVLKLNGAIIYRITPSSAQRRFEGVLR</sequence>
<dbReference type="AlphaFoldDB" id="A0A0J5S170"/>
<dbReference type="PATRIC" id="fig|67855.3.peg.2388"/>
<dbReference type="Proteomes" id="UP000036270">
    <property type="component" value="Unassembled WGS sequence"/>
</dbReference>
<accession>A0A0J5S170</accession>